<dbReference type="InterPro" id="IPR007121">
    <property type="entry name" value="RNA_pol_bsu_CS"/>
</dbReference>
<dbReference type="Gene3D" id="3.90.1110.10">
    <property type="entry name" value="RNA polymerase Rpb2, domain 2"/>
    <property type="match status" value="1"/>
</dbReference>
<keyword evidence="3 6" id="KW-0548">Nucleotidyltransferase</keyword>
<evidence type="ECO:0000313" key="16">
    <source>
        <dbReference type="EMBL" id="BDI31302.1"/>
    </source>
</evidence>
<evidence type="ECO:0000256" key="1">
    <source>
        <dbReference type="ARBA" id="ARBA00022478"/>
    </source>
</evidence>
<dbReference type="HAMAP" id="MF_01321">
    <property type="entry name" value="RNApol_bact_RpoB"/>
    <property type="match status" value="1"/>
</dbReference>
<dbReference type="GO" id="GO:0006351">
    <property type="term" value="P:DNA-templated transcription"/>
    <property type="evidence" value="ECO:0007669"/>
    <property type="project" value="UniProtKB-UniRule"/>
</dbReference>
<gene>
    <name evidence="6" type="primary">rpoB</name>
    <name evidence="16" type="ORF">CCAX7_33530</name>
</gene>
<dbReference type="Gene3D" id="3.90.1100.10">
    <property type="match status" value="2"/>
</dbReference>
<dbReference type="InterPro" id="IPR007641">
    <property type="entry name" value="RNA_pol_Rpb2_7"/>
</dbReference>
<feature type="domain" description="DNA-directed RNA polymerase beta subunit external 1" evidence="15">
    <location>
        <begin position="612"/>
        <end position="677"/>
    </location>
</feature>
<keyword evidence="1 6" id="KW-0240">DNA-directed RNA polymerase</keyword>
<comment type="catalytic activity">
    <reaction evidence="5 6 8">
        <text>RNA(n) + a ribonucleoside 5'-triphosphate = RNA(n+1) + diphosphate</text>
        <dbReference type="Rhea" id="RHEA:21248"/>
        <dbReference type="Rhea" id="RHEA-COMP:14527"/>
        <dbReference type="Rhea" id="RHEA-COMP:17342"/>
        <dbReference type="ChEBI" id="CHEBI:33019"/>
        <dbReference type="ChEBI" id="CHEBI:61557"/>
        <dbReference type="ChEBI" id="CHEBI:140395"/>
        <dbReference type="EC" id="2.7.7.6"/>
    </reaction>
</comment>
<dbReference type="KEGG" id="ccot:CCAX7_33530"/>
<keyword evidence="17" id="KW-1185">Reference proteome</keyword>
<dbReference type="GO" id="GO:0032549">
    <property type="term" value="F:ribonucleoside binding"/>
    <property type="evidence" value="ECO:0007669"/>
    <property type="project" value="InterPro"/>
</dbReference>
<feature type="domain" description="DNA-directed RNA polymerase subunit 2 hybrid-binding" evidence="10">
    <location>
        <begin position="739"/>
        <end position="1098"/>
    </location>
</feature>
<proteinExistence type="inferred from homology"/>
<protein>
    <recommendedName>
        <fullName evidence="6 8">DNA-directed RNA polymerase subunit beta</fullName>
        <shortName evidence="6">RNAP subunit beta</shortName>
        <ecNumber evidence="6 8">2.7.7.6</ecNumber>
    </recommendedName>
    <alternativeName>
        <fullName evidence="6">RNA polymerase subunit beta</fullName>
    </alternativeName>
    <alternativeName>
        <fullName evidence="6">Transcriptase subunit beta</fullName>
    </alternativeName>
</protein>
<dbReference type="GO" id="GO:0003899">
    <property type="term" value="F:DNA-directed RNA polymerase activity"/>
    <property type="evidence" value="ECO:0007669"/>
    <property type="project" value="UniProtKB-UniRule"/>
</dbReference>
<dbReference type="Pfam" id="PF00562">
    <property type="entry name" value="RNA_pol_Rpb2_6"/>
    <property type="match status" value="2"/>
</dbReference>
<comment type="subunit">
    <text evidence="6 8">The RNAP catalytic core consists of 2 alpha, 1 beta, 1 beta' and 1 omega subunit. When a sigma factor is associated with the core the holoenzyme is formed, which can initiate transcription.</text>
</comment>
<evidence type="ECO:0000259" key="11">
    <source>
        <dbReference type="Pfam" id="PF04560"/>
    </source>
</evidence>
<evidence type="ECO:0000313" key="17">
    <source>
        <dbReference type="Proteomes" id="UP000287394"/>
    </source>
</evidence>
<evidence type="ECO:0000256" key="5">
    <source>
        <dbReference type="ARBA" id="ARBA00048552"/>
    </source>
</evidence>
<dbReference type="InterPro" id="IPR007644">
    <property type="entry name" value="RNA_pol_bsu_protrusion"/>
</dbReference>
<dbReference type="InterPro" id="IPR014724">
    <property type="entry name" value="RNA_pol_RPB2_OB-fold"/>
</dbReference>
<dbReference type="EC" id="2.7.7.6" evidence="6 8"/>
<dbReference type="Pfam" id="PF04560">
    <property type="entry name" value="RNA_pol_Rpb2_7"/>
    <property type="match status" value="1"/>
</dbReference>
<dbReference type="InterPro" id="IPR037033">
    <property type="entry name" value="DNA-dir_RNAP_su2_hyb_sf"/>
</dbReference>
<accession>A0A402CYL5</accession>
<dbReference type="GO" id="GO:0003677">
    <property type="term" value="F:DNA binding"/>
    <property type="evidence" value="ECO:0007669"/>
    <property type="project" value="UniProtKB-UniRule"/>
</dbReference>
<feature type="domain" description="RNA polymerase Rpb2" evidence="14">
    <location>
        <begin position="534"/>
        <end position="602"/>
    </location>
</feature>
<dbReference type="FunCoup" id="A0A402CYL5">
    <property type="interactions" value="460"/>
</dbReference>
<dbReference type="Gene3D" id="2.40.50.150">
    <property type="match status" value="1"/>
</dbReference>
<evidence type="ECO:0000256" key="4">
    <source>
        <dbReference type="ARBA" id="ARBA00023163"/>
    </source>
</evidence>
<dbReference type="Pfam" id="PF10385">
    <property type="entry name" value="RNA_pol_Rpb2_45"/>
    <property type="match status" value="1"/>
</dbReference>
<dbReference type="PROSITE" id="PS01166">
    <property type="entry name" value="RNA_POL_BETA"/>
    <property type="match status" value="1"/>
</dbReference>
<dbReference type="InterPro" id="IPR015712">
    <property type="entry name" value="DNA-dir_RNA_pol_su2"/>
</dbReference>
<sequence length="1384" mass="153834">MKEIQHTTKQTAHVVDVPNLVELQLDSYRWFLEEGLKELFESFSPITDFTGNHSIELVEFSLGEPKYDINECRARDVTLESPIKARVRLSSSGSEVIESEVYLGDLPLMTDKGTFVINGAERVVVSQLARSPGVYFKDTLDFSGRQLYYATIIPSEGAWVDVETDASDAITVRIGQTRKFPITTLLRALNLFPIASPDGVREVPWKELSGKLLASPIVDQDTGEVLLEAGTVVGVQEMRKVEKAALPEFFEVELPSTPCDSTTDILKLFAEPETIANPSRETIFNKFRTDLEVLEFDDDGHPVLNDDGSPRNSRPRKRSPYAAQDIIDTSGKAIVKAYEKIDKEAARKIEALGLDTLDIVYINNYIVATLDQEGTAVYSKETALIDIYRKIRPGDPATPESARSLINSIFFDSRRYDLAKVGRHKMNKKLSLSLPLSIRNITKEDVIAIMRYVVTLSLGDGTVDDIDHLENKRVRSIGELLYSQLRLGFLRMEKVAKERMTSLDSENILPQVILSVKPISASIKSFFGSSQLSQFMDQTNPLAELTHKRRLSALGPGGLSRQSAKLEVRDVHHSHYGRICPIETPEGPNIGLIGSLAVHARVDQFGFIETPYRRVISGKVTNDLDWLPADGEHHYKIAPASVRLNPDNTFTEALVQVRNQNQYPLIKATEIDYMDVSPQQIVSVATAMIPFLENDDANRALMGSNMQRQAVPTLRPDAPVCKTGMERRAAVDSGAVIVALRSGIVKRVTAEEIVVIADEDGGEDTYRLLNMLRSNQATCITQRPIVNNGQRVRDGQVMADGPCTDQGELALGQNVLVSFVPWNGYNFEDAILLSQRLVRDDVFTSIHIEKYEVEARDTKLGPEEITRDIPNVGEDALKDLDENGIIRIGAEVRPEDILVGRVAPKGQGELTAEERLIIAIFGKKAEETRDVSLRVPHGEKGKIVDVKVFSRFKYKDKKGRVFNFSKRPDSLHSEDWDGELERLPGDELSAGVNMLVRVYIAQKRKVMEGDKMAGRHGNKGVISKILPQEDMPFLPDGTPVDIVLNPLGVPGRMNIGQILETHLGLVGKAMGCSFVNPIFESATESEILDDIGDYAEMLRNDKLRTYVEKELRLDLEASKKDKVDVLLDKLRAKLETLDPVRLEQVAAHVGAEPAVMLPEDYDGDLASLPSDEETGEVQLTKVEGYDVNSIVEQVKKNVWRRSGIIEESAKSWVRDGLSGDFFTHPVTVGQIYMLKLAHLVDDKIHARSTGPYSLVTQQPLGGKAQFGGQRFGEMEVWALEAYGAAYTLQEILTIKSDDVLGRVKTYESIVKGDAMLEPGVPESFKILVNELQSLGLKVAVEDDQEHEIDLKDKEEDYGDSEGRGRGLRPRLPRAEAEAEALFGG</sequence>
<evidence type="ECO:0000256" key="3">
    <source>
        <dbReference type="ARBA" id="ARBA00022695"/>
    </source>
</evidence>
<feature type="domain" description="RNA polymerase Rpb2" evidence="11">
    <location>
        <begin position="1267"/>
        <end position="1341"/>
    </location>
</feature>
<dbReference type="Pfam" id="PF04565">
    <property type="entry name" value="RNA_pol_Rpb2_3"/>
    <property type="match status" value="1"/>
</dbReference>
<evidence type="ECO:0000256" key="6">
    <source>
        <dbReference type="HAMAP-Rule" id="MF_01321"/>
    </source>
</evidence>
<evidence type="ECO:0000259" key="15">
    <source>
        <dbReference type="Pfam" id="PF10385"/>
    </source>
</evidence>
<evidence type="ECO:0000259" key="14">
    <source>
        <dbReference type="Pfam" id="PF04565"/>
    </source>
</evidence>
<dbReference type="Pfam" id="PF04563">
    <property type="entry name" value="RNA_pol_Rpb2_1"/>
    <property type="match status" value="1"/>
</dbReference>
<dbReference type="EMBL" id="AP025739">
    <property type="protein sequence ID" value="BDI31302.1"/>
    <property type="molecule type" value="Genomic_DNA"/>
</dbReference>
<evidence type="ECO:0000259" key="12">
    <source>
        <dbReference type="Pfam" id="PF04561"/>
    </source>
</evidence>
<dbReference type="InterPro" id="IPR010243">
    <property type="entry name" value="RNA_pol_bsu_bac"/>
</dbReference>
<dbReference type="InterPro" id="IPR042107">
    <property type="entry name" value="DNA-dir_RNA_pol_bsu_ext_1_sf"/>
</dbReference>
<dbReference type="RefSeq" id="WP_119322407.1">
    <property type="nucleotide sequence ID" value="NZ_AP025739.1"/>
</dbReference>
<dbReference type="InterPro" id="IPR019462">
    <property type="entry name" value="DNA-dir_RNA_pol_bsu_external_1"/>
</dbReference>
<dbReference type="Proteomes" id="UP000287394">
    <property type="component" value="Chromosome"/>
</dbReference>
<name>A0A402CYL5_9BACT</name>
<comment type="similarity">
    <text evidence="6 7">Belongs to the RNA polymerase beta chain family.</text>
</comment>
<reference evidence="16 17" key="1">
    <citation type="journal article" date="2019" name="Int. J. Syst. Evol. Microbiol.">
        <title>Capsulimonas corticalis gen. nov., sp. nov., an aerobic capsulated bacterium, of a novel bacterial order, Capsulimonadales ord. nov., of the class Armatimonadia of the phylum Armatimonadetes.</title>
        <authorList>
            <person name="Li J."/>
            <person name="Kudo C."/>
            <person name="Tonouchi A."/>
        </authorList>
    </citation>
    <scope>NUCLEOTIDE SEQUENCE [LARGE SCALE GENOMIC DNA]</scope>
    <source>
        <strain evidence="16 17">AX-7</strain>
    </source>
</reference>
<feature type="domain" description="DNA-directed RNA polymerase subunit 2 hybrid-binding" evidence="10">
    <location>
        <begin position="1187"/>
        <end position="1265"/>
    </location>
</feature>
<feature type="domain" description="RNA polymerase Rpb2" evidence="12">
    <location>
        <begin position="372"/>
        <end position="475"/>
    </location>
</feature>
<feature type="compositionally biased region" description="Basic and acidic residues" evidence="9">
    <location>
        <begin position="1347"/>
        <end position="1364"/>
    </location>
</feature>
<keyword evidence="2 6" id="KW-0808">Transferase</keyword>
<evidence type="ECO:0000259" key="13">
    <source>
        <dbReference type="Pfam" id="PF04563"/>
    </source>
</evidence>
<dbReference type="InterPro" id="IPR037034">
    <property type="entry name" value="RNA_pol_Rpb2_2_sf"/>
</dbReference>
<dbReference type="OrthoDB" id="9803954at2"/>
<dbReference type="PANTHER" id="PTHR20856">
    <property type="entry name" value="DNA-DIRECTED RNA POLYMERASE I SUBUNIT 2"/>
    <property type="match status" value="1"/>
</dbReference>
<dbReference type="InterPro" id="IPR007645">
    <property type="entry name" value="RNA_pol_Rpb2_3"/>
</dbReference>
<dbReference type="CDD" id="cd00653">
    <property type="entry name" value="RNA_pol_B_RPB2"/>
    <property type="match status" value="1"/>
</dbReference>
<comment type="function">
    <text evidence="6 8">DNA-dependent RNA polymerase catalyzes the transcription of DNA into RNA using the four ribonucleoside triphosphates as substrates.</text>
</comment>
<feature type="domain" description="RNA polymerase beta subunit protrusion" evidence="13">
    <location>
        <begin position="19"/>
        <end position="520"/>
    </location>
</feature>
<evidence type="ECO:0000259" key="10">
    <source>
        <dbReference type="Pfam" id="PF00562"/>
    </source>
</evidence>
<evidence type="ECO:0000256" key="9">
    <source>
        <dbReference type="SAM" id="MobiDB-lite"/>
    </source>
</evidence>
<dbReference type="Gene3D" id="2.30.150.10">
    <property type="entry name" value="DNA-directed RNA polymerase, beta subunit, external 1 domain"/>
    <property type="match status" value="1"/>
</dbReference>
<dbReference type="Pfam" id="PF04561">
    <property type="entry name" value="RNA_pol_Rpb2_2"/>
    <property type="match status" value="2"/>
</dbReference>
<evidence type="ECO:0000256" key="7">
    <source>
        <dbReference type="RuleBase" id="RU000434"/>
    </source>
</evidence>
<dbReference type="NCBIfam" id="TIGR02013">
    <property type="entry name" value="rpoB"/>
    <property type="match status" value="1"/>
</dbReference>
<dbReference type="Gene3D" id="2.40.270.10">
    <property type="entry name" value="DNA-directed RNA polymerase, subunit 2, domain 6"/>
    <property type="match status" value="1"/>
</dbReference>
<dbReference type="Gene3D" id="2.40.50.100">
    <property type="match status" value="1"/>
</dbReference>
<dbReference type="Gene3D" id="3.90.1800.10">
    <property type="entry name" value="RNA polymerase alpha subunit dimerisation domain"/>
    <property type="match status" value="1"/>
</dbReference>
<evidence type="ECO:0000256" key="2">
    <source>
        <dbReference type="ARBA" id="ARBA00022679"/>
    </source>
</evidence>
<feature type="region of interest" description="Disordered" evidence="9">
    <location>
        <begin position="1345"/>
        <end position="1372"/>
    </location>
</feature>
<dbReference type="NCBIfam" id="NF001616">
    <property type="entry name" value="PRK00405.1"/>
    <property type="match status" value="1"/>
</dbReference>
<dbReference type="InterPro" id="IPR007642">
    <property type="entry name" value="RNA_pol_Rpb2_2"/>
</dbReference>
<dbReference type="GO" id="GO:0000428">
    <property type="term" value="C:DNA-directed RNA polymerase complex"/>
    <property type="evidence" value="ECO:0007669"/>
    <property type="project" value="UniProtKB-KW"/>
</dbReference>
<dbReference type="InterPro" id="IPR007120">
    <property type="entry name" value="DNA-dir_RNAP_su2_dom"/>
</dbReference>
<feature type="domain" description="RNA polymerase Rpb2" evidence="12">
    <location>
        <begin position="130"/>
        <end position="191"/>
    </location>
</feature>
<dbReference type="FunFam" id="3.90.1800.10:FF:000001">
    <property type="entry name" value="DNA-directed RNA polymerase subunit beta"/>
    <property type="match status" value="1"/>
</dbReference>
<organism evidence="16 17">
    <name type="scientific">Capsulimonas corticalis</name>
    <dbReference type="NCBI Taxonomy" id="2219043"/>
    <lineage>
        <taxon>Bacteria</taxon>
        <taxon>Bacillati</taxon>
        <taxon>Armatimonadota</taxon>
        <taxon>Armatimonadia</taxon>
        <taxon>Capsulimonadales</taxon>
        <taxon>Capsulimonadaceae</taxon>
        <taxon>Capsulimonas</taxon>
    </lineage>
</organism>
<evidence type="ECO:0000256" key="8">
    <source>
        <dbReference type="RuleBase" id="RU363031"/>
    </source>
</evidence>
<feature type="region of interest" description="Disordered" evidence="9">
    <location>
        <begin position="298"/>
        <end position="320"/>
    </location>
</feature>
<keyword evidence="4 6" id="KW-0804">Transcription</keyword>
<dbReference type="SUPFAM" id="SSF64484">
    <property type="entry name" value="beta and beta-prime subunits of DNA dependent RNA-polymerase"/>
    <property type="match status" value="2"/>
</dbReference>